<feature type="signal peptide" evidence="2">
    <location>
        <begin position="1"/>
        <end position="21"/>
    </location>
</feature>
<evidence type="ECO:0000256" key="2">
    <source>
        <dbReference type="SAM" id="SignalP"/>
    </source>
</evidence>
<evidence type="ECO:0000313" key="4">
    <source>
        <dbReference type="Proteomes" id="UP001467690"/>
    </source>
</evidence>
<reference evidence="3 4" key="1">
    <citation type="submission" date="2024-06" db="EMBL/GenBank/DDBJ databases">
        <authorList>
            <person name="Chen R.Y."/>
        </authorList>
    </citation>
    <scope>NUCLEOTIDE SEQUENCE [LARGE SCALE GENOMIC DNA]</scope>
    <source>
        <strain evidence="3 4">D2</strain>
    </source>
</reference>
<dbReference type="InterPro" id="IPR016924">
    <property type="entry name" value="UCP029543"/>
</dbReference>
<keyword evidence="1" id="KW-0472">Membrane</keyword>
<dbReference type="InterPro" id="IPR046735">
    <property type="entry name" value="PA2779-like"/>
</dbReference>
<accession>A0ABV1RJX2</accession>
<keyword evidence="1" id="KW-1133">Transmembrane helix</keyword>
<dbReference type="Pfam" id="PF20332">
    <property type="entry name" value="DUF6627"/>
    <property type="match status" value="1"/>
</dbReference>
<comment type="caution">
    <text evidence="3">The sequence shown here is derived from an EMBL/GenBank/DDBJ whole genome shotgun (WGS) entry which is preliminary data.</text>
</comment>
<proteinExistence type="predicted"/>
<name>A0ABV1RJX2_9ALTE</name>
<protein>
    <submittedName>
        <fullName evidence="3">PA2779 family protein</fullName>
    </submittedName>
</protein>
<feature type="chain" id="PRO_5046277801" evidence="2">
    <location>
        <begin position="22"/>
        <end position="121"/>
    </location>
</feature>
<dbReference type="EMBL" id="JBELOE010000239">
    <property type="protein sequence ID" value="MER2493047.1"/>
    <property type="molecule type" value="Genomic_DNA"/>
</dbReference>
<dbReference type="NCBIfam" id="NF033919">
    <property type="entry name" value="PA2779_fam"/>
    <property type="match status" value="1"/>
</dbReference>
<dbReference type="RefSeq" id="WP_143872231.1">
    <property type="nucleotide sequence ID" value="NZ_CP041660.1"/>
</dbReference>
<sequence length="121" mass="12927">MKKLLTSITIIASLLFNTAIAGMVDSSSVLATHQNQVKQAEILQMLADKEVQNKLIALGVSQQVAEKRIANLTPSELKALNQQINDAPAGGVIDLIFSVLIVVAVLDLLGVTDAYSFIEPI</sequence>
<dbReference type="Proteomes" id="UP001467690">
    <property type="component" value="Unassembled WGS sequence"/>
</dbReference>
<evidence type="ECO:0000313" key="3">
    <source>
        <dbReference type="EMBL" id="MER2493047.1"/>
    </source>
</evidence>
<gene>
    <name evidence="3" type="ORF">ABS311_14275</name>
</gene>
<feature type="transmembrane region" description="Helical" evidence="1">
    <location>
        <begin position="95"/>
        <end position="118"/>
    </location>
</feature>
<organism evidence="3 4">
    <name type="scientific">Catenovulum sediminis</name>
    <dbReference type="NCBI Taxonomy" id="1740262"/>
    <lineage>
        <taxon>Bacteria</taxon>
        <taxon>Pseudomonadati</taxon>
        <taxon>Pseudomonadota</taxon>
        <taxon>Gammaproteobacteria</taxon>
        <taxon>Alteromonadales</taxon>
        <taxon>Alteromonadaceae</taxon>
        <taxon>Catenovulum</taxon>
    </lineage>
</organism>
<evidence type="ECO:0000256" key="1">
    <source>
        <dbReference type="SAM" id="Phobius"/>
    </source>
</evidence>
<keyword evidence="4" id="KW-1185">Reference proteome</keyword>
<keyword evidence="2" id="KW-0732">Signal</keyword>
<keyword evidence="1" id="KW-0812">Transmembrane</keyword>
<dbReference type="PIRSF" id="PIRSF029543">
    <property type="entry name" value="UCP029543"/>
    <property type="match status" value="1"/>
</dbReference>